<organism evidence="1 2">
    <name type="scientific">Dietzia maris</name>
    <dbReference type="NCBI Taxonomy" id="37915"/>
    <lineage>
        <taxon>Bacteria</taxon>
        <taxon>Bacillati</taxon>
        <taxon>Actinomycetota</taxon>
        <taxon>Actinomycetes</taxon>
        <taxon>Mycobacteriales</taxon>
        <taxon>Dietziaceae</taxon>
        <taxon>Dietzia</taxon>
    </lineage>
</organism>
<protein>
    <submittedName>
        <fullName evidence="1">Uncharacterized protein</fullName>
    </submittedName>
</protein>
<gene>
    <name evidence="1" type="ORF">QYF62_16305</name>
</gene>
<keyword evidence="2" id="KW-1185">Reference proteome</keyword>
<evidence type="ECO:0000313" key="2">
    <source>
        <dbReference type="Proteomes" id="UP001172702"/>
    </source>
</evidence>
<comment type="caution">
    <text evidence="1">The sequence shown here is derived from an EMBL/GenBank/DDBJ whole genome shotgun (WGS) entry which is preliminary data.</text>
</comment>
<dbReference type="Proteomes" id="UP001172702">
    <property type="component" value="Unassembled WGS sequence"/>
</dbReference>
<dbReference type="InterPro" id="IPR045633">
    <property type="entry name" value="DUF6414"/>
</dbReference>
<dbReference type="Pfam" id="PF19952">
    <property type="entry name" value="DUF6414"/>
    <property type="match status" value="1"/>
</dbReference>
<name>A0ABT8H563_9ACTN</name>
<reference evidence="1 2" key="1">
    <citation type="submission" date="2023-07" db="EMBL/GenBank/DDBJ databases">
        <title>Strategy for survival of the halotoleranting strain Dietzia MX2 from the Yakshinskoe mineral salts deposit.</title>
        <authorList>
            <person name="Kharitonova M.A."/>
            <person name="Kupriyanova-Ashina F.G."/>
            <person name="Shakirov T.R."/>
            <person name="Vafina M.S."/>
            <person name="Ilinskaya O.N."/>
        </authorList>
    </citation>
    <scope>NUCLEOTIDE SEQUENCE [LARGE SCALE GENOMIC DNA]</scope>
    <source>
        <strain evidence="1 2">MX2</strain>
    </source>
</reference>
<dbReference type="EMBL" id="JAUHTB010000029">
    <property type="protein sequence ID" value="MDN4507604.1"/>
    <property type="molecule type" value="Genomic_DNA"/>
</dbReference>
<dbReference type="RefSeq" id="WP_269529366.1">
    <property type="nucleotide sequence ID" value="NZ_JAUHTB010000029.1"/>
</dbReference>
<accession>A0ABT8H563</accession>
<proteinExistence type="predicted"/>
<evidence type="ECO:0000313" key="1">
    <source>
        <dbReference type="EMBL" id="MDN4507604.1"/>
    </source>
</evidence>
<sequence>MMGKYLSRRHAWERRRREFVYLDETSVISLVAARHGSIAETFKDTHSENVNSQLASQISTSSSALSPGIGLNSNVAAGRTTTQEVVRRSVVQGTFRHLRLTDDDLSLSVEDQKPRRWPRRAESSEDLEKKLKRLAKQRRAVRVGDLKRGDVVELRVELSADPSYQFTAAATSMLDMIDGQYSIFGITEAQFAKYAPMLELLPKMLVDLVPINAQVVSHVQVAVNGESWIVDATAIAHHSELKAEVKRLSVAGVTELPSFWKDTRRVLFDQSEYTVYARVAKPGLDTTWSPIKIADVFDSLATDFGAEIRKLPAAFEATRADRNAVAKIHVSELLVADGLIPFGLELARLTGRRIGDDELRHSASMAAREYSDHSELDDLRRARDSYDTIVRTLEACPPLVFAPIDRDLVAAIREPLHDLVRLKAAAARESDAEVNSAPSESGQQLLEVEFVAIYW</sequence>